<name>A0A9P4R4W5_9PLEO</name>
<dbReference type="OrthoDB" id="504210at2759"/>
<dbReference type="SUPFAM" id="SSF51182">
    <property type="entry name" value="RmlC-like cupins"/>
    <property type="match status" value="1"/>
</dbReference>
<organism evidence="2 3">
    <name type="scientific">Polyplosphaeria fusca</name>
    <dbReference type="NCBI Taxonomy" id="682080"/>
    <lineage>
        <taxon>Eukaryota</taxon>
        <taxon>Fungi</taxon>
        <taxon>Dikarya</taxon>
        <taxon>Ascomycota</taxon>
        <taxon>Pezizomycotina</taxon>
        <taxon>Dothideomycetes</taxon>
        <taxon>Pleosporomycetidae</taxon>
        <taxon>Pleosporales</taxon>
        <taxon>Tetraplosphaeriaceae</taxon>
        <taxon>Polyplosphaeria</taxon>
    </lineage>
</organism>
<evidence type="ECO:0000313" key="3">
    <source>
        <dbReference type="Proteomes" id="UP000799444"/>
    </source>
</evidence>
<reference evidence="2" key="1">
    <citation type="journal article" date="2020" name="Stud. Mycol.">
        <title>101 Dothideomycetes genomes: a test case for predicting lifestyles and emergence of pathogens.</title>
        <authorList>
            <person name="Haridas S."/>
            <person name="Albert R."/>
            <person name="Binder M."/>
            <person name="Bloem J."/>
            <person name="Labutti K."/>
            <person name="Salamov A."/>
            <person name="Andreopoulos B."/>
            <person name="Baker S."/>
            <person name="Barry K."/>
            <person name="Bills G."/>
            <person name="Bluhm B."/>
            <person name="Cannon C."/>
            <person name="Castanera R."/>
            <person name="Culley D."/>
            <person name="Daum C."/>
            <person name="Ezra D."/>
            <person name="Gonzalez J."/>
            <person name="Henrissat B."/>
            <person name="Kuo A."/>
            <person name="Liang C."/>
            <person name="Lipzen A."/>
            <person name="Lutzoni F."/>
            <person name="Magnuson J."/>
            <person name="Mondo S."/>
            <person name="Nolan M."/>
            <person name="Ohm R."/>
            <person name="Pangilinan J."/>
            <person name="Park H.-J."/>
            <person name="Ramirez L."/>
            <person name="Alfaro M."/>
            <person name="Sun H."/>
            <person name="Tritt A."/>
            <person name="Yoshinaga Y."/>
            <person name="Zwiers L.-H."/>
            <person name="Turgeon B."/>
            <person name="Goodwin S."/>
            <person name="Spatafora J."/>
            <person name="Crous P."/>
            <person name="Grigoriev I."/>
        </authorList>
    </citation>
    <scope>NUCLEOTIDE SEQUENCE</scope>
    <source>
        <strain evidence="2">CBS 125425</strain>
    </source>
</reference>
<gene>
    <name evidence="2" type="ORF">EJ04DRAFT_412739</name>
</gene>
<sequence>VTYYIPTSPSFLKTTIVLPPTSSWTSGLHWHNTHTENLRLVQGSIFVRLGDSRTVLSAKKKEEGEELVVRVLKGVRHEWMRAESYFESIKSGGDVLRPEDVDEEVVVEEWTEPMDISKALFFWNLNGIIIADAQEEASLRGMVARRVLGSWWVPLQLFVVFWELDNWPVFFESVDFVEYVVTGVMLAMSSLIGKGIGLQVVSKRRTPKQLWDAW</sequence>
<dbReference type="InterPro" id="IPR014710">
    <property type="entry name" value="RmlC-like_jellyroll"/>
</dbReference>
<feature type="transmembrane region" description="Helical" evidence="1">
    <location>
        <begin position="176"/>
        <end position="201"/>
    </location>
</feature>
<dbReference type="InterPro" id="IPR011051">
    <property type="entry name" value="RmlC_Cupin_sf"/>
</dbReference>
<feature type="transmembrane region" description="Helical" evidence="1">
    <location>
        <begin position="147"/>
        <end position="164"/>
    </location>
</feature>
<accession>A0A9P4R4W5</accession>
<dbReference type="AlphaFoldDB" id="A0A9P4R4W5"/>
<dbReference type="Proteomes" id="UP000799444">
    <property type="component" value="Unassembled WGS sequence"/>
</dbReference>
<feature type="non-terminal residue" evidence="2">
    <location>
        <position position="214"/>
    </location>
</feature>
<dbReference type="CDD" id="cd02208">
    <property type="entry name" value="cupin_RmlC-like"/>
    <property type="match status" value="1"/>
</dbReference>
<keyword evidence="1" id="KW-0472">Membrane</keyword>
<evidence type="ECO:0000313" key="2">
    <source>
        <dbReference type="EMBL" id="KAF2737050.1"/>
    </source>
</evidence>
<comment type="caution">
    <text evidence="2">The sequence shown here is derived from an EMBL/GenBank/DDBJ whole genome shotgun (WGS) entry which is preliminary data.</text>
</comment>
<protein>
    <submittedName>
        <fullName evidence="2">Uncharacterized protein</fullName>
    </submittedName>
</protein>
<keyword evidence="1" id="KW-1133">Transmembrane helix</keyword>
<feature type="non-terminal residue" evidence="2">
    <location>
        <position position="1"/>
    </location>
</feature>
<evidence type="ECO:0000256" key="1">
    <source>
        <dbReference type="SAM" id="Phobius"/>
    </source>
</evidence>
<keyword evidence="3" id="KW-1185">Reference proteome</keyword>
<keyword evidence="1" id="KW-0812">Transmembrane</keyword>
<dbReference type="EMBL" id="ML996119">
    <property type="protein sequence ID" value="KAF2737050.1"/>
    <property type="molecule type" value="Genomic_DNA"/>
</dbReference>
<dbReference type="Gene3D" id="2.60.120.10">
    <property type="entry name" value="Jelly Rolls"/>
    <property type="match status" value="1"/>
</dbReference>
<proteinExistence type="predicted"/>